<dbReference type="EC" id="2.3.2.27" evidence="10"/>
<feature type="compositionally biased region" description="Polar residues" evidence="11">
    <location>
        <begin position="595"/>
        <end position="609"/>
    </location>
</feature>
<dbReference type="CDD" id="cd19673">
    <property type="entry name" value="UBR-box_UBR3"/>
    <property type="match status" value="1"/>
</dbReference>
<keyword evidence="4 10" id="KW-0479">Metal-binding</keyword>
<evidence type="ECO:0000256" key="3">
    <source>
        <dbReference type="ARBA" id="ARBA00022679"/>
    </source>
</evidence>
<keyword evidence="6 10" id="KW-0833">Ubl conjugation pathway</keyword>
<dbReference type="InterPro" id="IPR042065">
    <property type="entry name" value="E3_ELL-like"/>
</dbReference>
<comment type="similarity">
    <text evidence="8 10">Belongs to the E3 ubiquitin-protein ligase UBR1-like family.</text>
</comment>
<feature type="compositionally biased region" description="Acidic residues" evidence="11">
    <location>
        <begin position="1221"/>
        <end position="1235"/>
    </location>
</feature>
<dbReference type="GO" id="GO:0061630">
    <property type="term" value="F:ubiquitin protein ligase activity"/>
    <property type="evidence" value="ECO:0007669"/>
    <property type="project" value="UniProtKB-UniRule"/>
</dbReference>
<dbReference type="InterPro" id="IPR055194">
    <property type="entry name" value="UBR1-like_WH"/>
</dbReference>
<evidence type="ECO:0000259" key="12">
    <source>
        <dbReference type="PROSITE" id="PS51157"/>
    </source>
</evidence>
<dbReference type="PANTHER" id="PTHR21497">
    <property type="entry name" value="UBIQUITIN LIGASE E3 ALPHA-RELATED"/>
    <property type="match status" value="1"/>
</dbReference>
<dbReference type="CDD" id="cd16482">
    <property type="entry name" value="RING-H2_UBR1-like"/>
    <property type="match status" value="1"/>
</dbReference>
<dbReference type="GO" id="GO:0000151">
    <property type="term" value="C:ubiquitin ligase complex"/>
    <property type="evidence" value="ECO:0007669"/>
    <property type="project" value="TreeGrafter"/>
</dbReference>
<dbReference type="Pfam" id="PF02207">
    <property type="entry name" value="zf-UBR"/>
    <property type="match status" value="1"/>
</dbReference>
<dbReference type="SMART" id="SM00396">
    <property type="entry name" value="ZnF_UBR1"/>
    <property type="match status" value="1"/>
</dbReference>
<organism evidence="13 14">
    <name type="scientific">Striga asiatica</name>
    <name type="common">Asiatic witchweed</name>
    <name type="synonym">Buchnera asiatica</name>
    <dbReference type="NCBI Taxonomy" id="4170"/>
    <lineage>
        <taxon>Eukaryota</taxon>
        <taxon>Viridiplantae</taxon>
        <taxon>Streptophyta</taxon>
        <taxon>Embryophyta</taxon>
        <taxon>Tracheophyta</taxon>
        <taxon>Spermatophyta</taxon>
        <taxon>Magnoliopsida</taxon>
        <taxon>eudicotyledons</taxon>
        <taxon>Gunneridae</taxon>
        <taxon>Pentapetalae</taxon>
        <taxon>asterids</taxon>
        <taxon>lamiids</taxon>
        <taxon>Lamiales</taxon>
        <taxon>Orobanchaceae</taxon>
        <taxon>Buchnereae</taxon>
        <taxon>Striga</taxon>
    </lineage>
</organism>
<reference evidence="14" key="1">
    <citation type="journal article" date="2019" name="Curr. Biol.">
        <title>Genome Sequence of Striga asiatica Provides Insight into the Evolution of Plant Parasitism.</title>
        <authorList>
            <person name="Yoshida S."/>
            <person name="Kim S."/>
            <person name="Wafula E.K."/>
            <person name="Tanskanen J."/>
            <person name="Kim Y.M."/>
            <person name="Honaas L."/>
            <person name="Yang Z."/>
            <person name="Spallek T."/>
            <person name="Conn C.E."/>
            <person name="Ichihashi Y."/>
            <person name="Cheong K."/>
            <person name="Cui S."/>
            <person name="Der J.P."/>
            <person name="Gundlach H."/>
            <person name="Jiao Y."/>
            <person name="Hori C."/>
            <person name="Ishida J.K."/>
            <person name="Kasahara H."/>
            <person name="Kiba T."/>
            <person name="Kim M.S."/>
            <person name="Koo N."/>
            <person name="Laohavisit A."/>
            <person name="Lee Y.H."/>
            <person name="Lumba S."/>
            <person name="McCourt P."/>
            <person name="Mortimer J.C."/>
            <person name="Mutuku J.M."/>
            <person name="Nomura T."/>
            <person name="Sasaki-Sekimoto Y."/>
            <person name="Seto Y."/>
            <person name="Wang Y."/>
            <person name="Wakatake T."/>
            <person name="Sakakibara H."/>
            <person name="Demura T."/>
            <person name="Yamaguchi S."/>
            <person name="Yoneyama K."/>
            <person name="Manabe R.I."/>
            <person name="Nelson D.C."/>
            <person name="Schulman A.H."/>
            <person name="Timko M.P."/>
            <person name="dePamphilis C.W."/>
            <person name="Choi D."/>
            <person name="Shirasu K."/>
        </authorList>
    </citation>
    <scope>NUCLEOTIDE SEQUENCE [LARGE SCALE GENOMIC DNA]</scope>
    <source>
        <strain evidence="14">cv. UVA1</strain>
    </source>
</reference>
<dbReference type="OrthoDB" id="26387at2759"/>
<comment type="pathway">
    <text evidence="2 10">Protein modification; protein ubiquitination.</text>
</comment>
<protein>
    <recommendedName>
        <fullName evidence="10">E3 ubiquitin-protein ligase</fullName>
        <ecNumber evidence="10">2.3.2.27</ecNumber>
    </recommendedName>
</protein>
<dbReference type="Gene3D" id="2.10.110.30">
    <property type="match status" value="1"/>
</dbReference>
<evidence type="ECO:0000313" key="14">
    <source>
        <dbReference type="Proteomes" id="UP000325081"/>
    </source>
</evidence>
<comment type="function">
    <text evidence="10">Ubiquitin ligase protein which is a component of the N-end rule pathway. Recognizes and binds to proteins bearing specific N-terminal residues that are destabilizing according to the N-end rule, leading to their ubiquitination and subsequent degradation.</text>
</comment>
<feature type="region of interest" description="Disordered" evidence="11">
    <location>
        <begin position="1430"/>
        <end position="1459"/>
    </location>
</feature>
<feature type="compositionally biased region" description="Basic and acidic residues" evidence="11">
    <location>
        <begin position="1287"/>
        <end position="1297"/>
    </location>
</feature>
<keyword evidence="7 10" id="KW-0862">Zinc</keyword>
<dbReference type="UniPathway" id="UPA00143"/>
<evidence type="ECO:0000256" key="9">
    <source>
        <dbReference type="PROSITE-ProRule" id="PRU00508"/>
    </source>
</evidence>
<dbReference type="Pfam" id="PF18995">
    <property type="entry name" value="PRT6_C"/>
    <property type="match status" value="1"/>
</dbReference>
<keyword evidence="14" id="KW-1185">Reference proteome</keyword>
<dbReference type="PROSITE" id="PS51157">
    <property type="entry name" value="ZF_UBR"/>
    <property type="match status" value="1"/>
</dbReference>
<evidence type="ECO:0000256" key="11">
    <source>
        <dbReference type="SAM" id="MobiDB-lite"/>
    </source>
</evidence>
<keyword evidence="3 10" id="KW-0808">Transferase</keyword>
<sequence>MLGMEVDSSPEYAAQSHHDLMIQRLLRMGIPRDKLNQGQPGLVEYAKANKLSIRYLFSAIMPSDEEEVDEDVFQESMAWLQWLMFEGDPKEALEDLTRMSSDERGVCGAVWGNHDIAYRCRTCEHDPTCAICVPCFANGDHKDHDYSVIYTGGGCCDCGDITAWKREGFCSKHKGAEQIQPLPEHYTESLAPVLDLLLGYWKRKLLAAKFSSEGSLRMVSHGAELKRVAEELTSTVVEMLLDFCIHSESLLSFISQRVYSSPGLLDILLRAERFIASSGVVGKLHELLLKMLSEPVFKYEFAKAFVLYYPANVDTAVNEGSDAAFKRYPLLPTFSVQILTVPTLTPRLVEGMNLLGVLFQCLENIFIHCAGEDGRLQVTKWANLYETTLRVVEDIRFVLSHSAVPKYLCHQRRDLVRSWMGLLAFVQGMNTLKRETGSHIEDENENIHLPFVLCHSIFNILTLLVSAVFSVATGDLPSEEAVISANKLNSDDQDNRRHAKVGRLSQESSISSITGKGALDFEAKAADSFPVPSLARWFIYECLRAIDNWLRLDTTLGFLSAFCHKTIDGSGNNFLALKRTLSKFRKARLFKSPGSPDSQPPTISSEAHNSTPHGVLSIDVGPKGSQSISQASLGGIDDRLLGESTSELEGLRALKLSDWPDIAYDVSSQEMSMHIPLHRLLSMALRRALKECFGESGSLYVASASSADCLSLKLGDFLAHILDGCHPYGFSAFVMEHPLQIRVFCAQVHAGLWRRNGDAPILFSEWYRSVRWSEQGQELDLFLLQCCAALAPPDLFVQRILERFGLSSYLSLNVEQSSEKCFIYRAITHIQLLISDFLNVMSRTAVGLKMLRCIFMHMSSITMHLNPSRGSELSNVTPLTDIHMHEPVLVTEMVALLIQIVKERRFCGLTTAECLQRELVYKLSMGDATRSQLVKSLPRDLSKVDELQQVLDRVAAYSHPSGMTQGMYKLRSSFWKELDLYHPRWNLRDQQAAEERYLRFCNVSALATQLPRWTKIYHPLKGIAKIAICKTLLQIVRAVLFYASFTDKLATSRAPDGVLCTALHLLALALDVCRLSKESGDPLCYADDVIPILAFASEDISTIKYGEQSLLSLLVLLMRMHEKEATRNMTEDGSFDLSSLISSLIKSLVELEPGCMNKLQKLAPQLANQFSYSVISDNAKGMDLTSDSEKRKQKSRERQAAIMEMMRSQQSKFLESFNSSQDDEMEDAKSEEEECDFDVSNDAQESAQVICSLCHDPKSRSPVSFLVLLQKSRLLSFVNQGPPSWEQVRRSGKEHVSSDTSLHGDLSPTSTSNGSETLSSSQLQDVVQSALNDFASTGQTHELYAIMEFIKARFPSVNTIQLPCTSKGTDDKPELTLEAFEERMYLLIRECQSSCSLRHEEKCSTSGSSKESINCDESLLLGKYIASLPEPVDSPSASQNGRSRRKSESSKISSGSDDFGPSGADGIYVSSCGHAVHQGCLDRYLSSLRERYIRRIVFEGGHIVDPDQGEFLCPVCRGLANSVLPALPGDRKRVSQPQPGQNINFSQACGPSTSSKRDFILHIRDGFSIIQSVANIAGSTKSLKVLPARNVRLKPNLAPIVRLLCEMYYPGQDKILESGRLSHSLILWDTLKYSLISAEISARSKRSSLSPNYSIGDLYKELKNSSCFILSLLLDAVQSTRTSNSQTLLLRLHGLQLFTNSLCRGSYPDELVNCPKGVISNCRPSTIMMSYSSIPFNPSRFPGNMRYILENAELDVQYPDVQFWRQASKPILACDAFSSFMWILFCLPSPLLSCKQSYLSLVHVFYLVAVIQAIIAFCKERQSIETELGPCNNLITDICHLMGECREAVQYFEAHSIHPAYDLKNAVRSLTFPYLRRCALLWKLINSSNMVPFSDGGFDSQGGSSLYAGNDCEYSPDSADELLEIEKLEGIFGIPPLDLVVGDEESRKAALGWLGHFREVLEACKSRRVLRFSPASPLKLMILPNLYQDLLQRYIKKSCPDCGVVKEEPVVCLLCSKLCSPNWKTCCRGSGCQTHAMVCGAGIGVFLLVRRTTILLQRSARQAPWPSPYLDAFGEEDVEMHRGKPLFLNEERYAALTHMVASHGLDRSSKVLGQTTIGSLFLF</sequence>
<dbReference type="InterPro" id="IPR039164">
    <property type="entry name" value="UBR1-like"/>
</dbReference>
<evidence type="ECO:0000256" key="10">
    <source>
        <dbReference type="RuleBase" id="RU366018"/>
    </source>
</evidence>
<dbReference type="GO" id="GO:0071596">
    <property type="term" value="P:ubiquitin-dependent protein catabolic process via the N-end rule pathway"/>
    <property type="evidence" value="ECO:0007669"/>
    <property type="project" value="UniProtKB-UniRule"/>
</dbReference>
<dbReference type="FunFam" id="2.10.110.30:FF:000002">
    <property type="entry name" value="Putative e3 ubiquitin-protein ligase ubr3"/>
    <property type="match status" value="1"/>
</dbReference>
<proteinExistence type="inferred from homology"/>
<feature type="compositionally biased region" description="Low complexity" evidence="11">
    <location>
        <begin position="1309"/>
        <end position="1321"/>
    </location>
</feature>
<evidence type="ECO:0000256" key="4">
    <source>
        <dbReference type="ARBA" id="ARBA00022723"/>
    </source>
</evidence>
<dbReference type="Pfam" id="PF22960">
    <property type="entry name" value="WHD_UBR1"/>
    <property type="match status" value="1"/>
</dbReference>
<dbReference type="Gene3D" id="1.10.10.2670">
    <property type="entry name" value="E3 ubiquitin-protein ligase"/>
    <property type="match status" value="1"/>
</dbReference>
<dbReference type="EMBL" id="BKCP01013181">
    <property type="protein sequence ID" value="GER57266.1"/>
    <property type="molecule type" value="Genomic_DNA"/>
</dbReference>
<evidence type="ECO:0000256" key="1">
    <source>
        <dbReference type="ARBA" id="ARBA00000900"/>
    </source>
</evidence>
<dbReference type="PANTHER" id="PTHR21497:SF53">
    <property type="entry name" value="E3 UBIQUITIN-PROTEIN LIGASE PRT6"/>
    <property type="match status" value="1"/>
</dbReference>
<feature type="region of interest" description="Disordered" evidence="11">
    <location>
        <begin position="590"/>
        <end position="609"/>
    </location>
</feature>
<feature type="region of interest" description="Disordered" evidence="11">
    <location>
        <begin position="1216"/>
        <end position="1235"/>
    </location>
</feature>
<dbReference type="InterPro" id="IPR003126">
    <property type="entry name" value="Znf_UBR"/>
</dbReference>
<keyword evidence="5 10" id="KW-0863">Zinc-finger</keyword>
<evidence type="ECO:0000256" key="5">
    <source>
        <dbReference type="ARBA" id="ARBA00022771"/>
    </source>
</evidence>
<dbReference type="GO" id="GO:0016567">
    <property type="term" value="P:protein ubiquitination"/>
    <property type="evidence" value="ECO:0007669"/>
    <property type="project" value="UniProtKB-UniRule"/>
</dbReference>
<evidence type="ECO:0000256" key="2">
    <source>
        <dbReference type="ARBA" id="ARBA00004906"/>
    </source>
</evidence>
<dbReference type="InterPro" id="IPR044046">
    <property type="entry name" value="E3_ligase_UBR-like_C"/>
</dbReference>
<evidence type="ECO:0000313" key="13">
    <source>
        <dbReference type="EMBL" id="GER57266.1"/>
    </source>
</evidence>
<dbReference type="GO" id="GO:0005737">
    <property type="term" value="C:cytoplasm"/>
    <property type="evidence" value="ECO:0007669"/>
    <property type="project" value="TreeGrafter"/>
</dbReference>
<gene>
    <name evidence="13" type="ORF">STAS_35068</name>
</gene>
<accession>A0A5A7RJC1</accession>
<feature type="zinc finger region" description="UBR-type" evidence="9">
    <location>
        <begin position="105"/>
        <end position="175"/>
    </location>
</feature>
<feature type="region of interest" description="Disordered" evidence="11">
    <location>
        <begin position="1281"/>
        <end position="1321"/>
    </location>
</feature>
<dbReference type="InterPro" id="IPR036390">
    <property type="entry name" value="WH_DNA-bd_sf"/>
</dbReference>
<name>A0A5A7RJC1_STRAF</name>
<comment type="caution">
    <text evidence="13">The sequence shown here is derived from an EMBL/GenBank/DDBJ whole genome shotgun (WGS) entry which is preliminary data.</text>
</comment>
<comment type="catalytic activity">
    <reaction evidence="1 10">
        <text>S-ubiquitinyl-[E2 ubiquitin-conjugating enzyme]-L-cysteine + [acceptor protein]-L-lysine = [E2 ubiquitin-conjugating enzyme]-L-cysteine + N(6)-ubiquitinyl-[acceptor protein]-L-lysine.</text>
        <dbReference type="EC" id="2.3.2.27"/>
    </reaction>
</comment>
<dbReference type="Proteomes" id="UP000325081">
    <property type="component" value="Unassembled WGS sequence"/>
</dbReference>
<dbReference type="SUPFAM" id="SSF46785">
    <property type="entry name" value="Winged helix' DNA-binding domain"/>
    <property type="match status" value="1"/>
</dbReference>
<evidence type="ECO:0000256" key="6">
    <source>
        <dbReference type="ARBA" id="ARBA00022786"/>
    </source>
</evidence>
<dbReference type="GO" id="GO:0008270">
    <property type="term" value="F:zinc ion binding"/>
    <property type="evidence" value="ECO:0007669"/>
    <property type="project" value="UniProtKB-UniRule"/>
</dbReference>
<feature type="domain" description="UBR-type" evidence="12">
    <location>
        <begin position="105"/>
        <end position="175"/>
    </location>
</feature>
<evidence type="ECO:0000256" key="7">
    <source>
        <dbReference type="ARBA" id="ARBA00022833"/>
    </source>
</evidence>
<evidence type="ECO:0000256" key="8">
    <source>
        <dbReference type="ARBA" id="ARBA00046341"/>
    </source>
</evidence>